<dbReference type="Proteomes" id="UP000291819">
    <property type="component" value="Unassembled WGS sequence"/>
</dbReference>
<dbReference type="EMBL" id="SIXF01000022">
    <property type="protein sequence ID" value="TBO40550.1"/>
    <property type="molecule type" value="Genomic_DNA"/>
</dbReference>
<evidence type="ECO:0000259" key="1">
    <source>
        <dbReference type="Pfam" id="PF02070"/>
    </source>
</evidence>
<dbReference type="AlphaFoldDB" id="A0A4Q9H9B7"/>
<dbReference type="InterPro" id="IPR008200">
    <property type="entry name" value="NMU_C"/>
</dbReference>
<evidence type="ECO:0000313" key="2">
    <source>
        <dbReference type="EMBL" id="TBO40550.1"/>
    </source>
</evidence>
<dbReference type="OrthoDB" id="9945751at2"/>
<gene>
    <name evidence="2" type="ORF">EYS08_18485</name>
</gene>
<name>A0A4Q9H9B7_9SPHI</name>
<reference evidence="2 3" key="1">
    <citation type="submission" date="2019-02" db="EMBL/GenBank/DDBJ databases">
        <title>Pedobacter kyonggii whole genome sequence analysis.</title>
        <authorList>
            <person name="Dahal R.H."/>
        </authorList>
    </citation>
    <scope>NUCLEOTIDE SEQUENCE [LARGE SCALE GENOMIC DNA]</scope>
    <source>
        <strain evidence="2 3">K-4-11-1</strain>
    </source>
</reference>
<evidence type="ECO:0000313" key="3">
    <source>
        <dbReference type="Proteomes" id="UP000291819"/>
    </source>
</evidence>
<feature type="domain" description="Neuromedin U C-terminal" evidence="1">
    <location>
        <begin position="9"/>
        <end position="21"/>
    </location>
</feature>
<organism evidence="2 3">
    <name type="scientific">Pedobacter kyonggii</name>
    <dbReference type="NCBI Taxonomy" id="1926871"/>
    <lineage>
        <taxon>Bacteria</taxon>
        <taxon>Pseudomonadati</taxon>
        <taxon>Bacteroidota</taxon>
        <taxon>Sphingobacteriia</taxon>
        <taxon>Sphingobacteriales</taxon>
        <taxon>Sphingobacteriaceae</taxon>
        <taxon>Pedobacter</taxon>
    </lineage>
</organism>
<sequence>MCPNLPCSSGIQSHRYFLFRPALVRNNGCQPYF</sequence>
<keyword evidence="3" id="KW-1185">Reference proteome</keyword>
<accession>A0A4Q9H9B7</accession>
<dbReference type="Pfam" id="PF02070">
    <property type="entry name" value="NMU"/>
    <property type="match status" value="1"/>
</dbReference>
<proteinExistence type="predicted"/>
<comment type="caution">
    <text evidence="2">The sequence shown here is derived from an EMBL/GenBank/DDBJ whole genome shotgun (WGS) entry which is preliminary data.</text>
</comment>
<protein>
    <recommendedName>
        <fullName evidence="1">Neuromedin U C-terminal domain-containing protein</fullName>
    </recommendedName>
</protein>